<evidence type="ECO:0000256" key="1">
    <source>
        <dbReference type="SAM" id="Phobius"/>
    </source>
</evidence>
<organism evidence="2 3">
    <name type="scientific">Toxoplasma gondii p89</name>
    <dbReference type="NCBI Taxonomy" id="943119"/>
    <lineage>
        <taxon>Eukaryota</taxon>
        <taxon>Sar</taxon>
        <taxon>Alveolata</taxon>
        <taxon>Apicomplexa</taxon>
        <taxon>Conoidasida</taxon>
        <taxon>Coccidia</taxon>
        <taxon>Eucoccidiorida</taxon>
        <taxon>Eimeriorina</taxon>
        <taxon>Sarcocystidae</taxon>
        <taxon>Toxoplasma</taxon>
    </lineage>
</organism>
<dbReference type="EMBL" id="AEYI02002715">
    <property type="protein sequence ID" value="KFG27665.1"/>
    <property type="molecule type" value="Genomic_DNA"/>
</dbReference>
<protein>
    <submittedName>
        <fullName evidence="2">Putative transmembrane protein</fullName>
    </submittedName>
</protein>
<feature type="transmembrane region" description="Helical" evidence="1">
    <location>
        <begin position="47"/>
        <end position="68"/>
    </location>
</feature>
<accession>A0A086J697</accession>
<keyword evidence="1" id="KW-0472">Membrane</keyword>
<feature type="non-terminal residue" evidence="2">
    <location>
        <position position="1"/>
    </location>
</feature>
<sequence>HMYIYVYISLAVVFTAVSRKHVFMYLPLCIYMYERTPMTTLMHSQSLYLHIYVSIFVHMRAYICGCLTRRLCRLWRDRLCDGGHRR</sequence>
<comment type="caution">
    <text evidence="2">The sequence shown here is derived from an EMBL/GenBank/DDBJ whole genome shotgun (WGS) entry which is preliminary data.</text>
</comment>
<dbReference type="Proteomes" id="UP000028828">
    <property type="component" value="Unassembled WGS sequence"/>
</dbReference>
<keyword evidence="1 2" id="KW-0812">Transmembrane</keyword>
<dbReference type="AlphaFoldDB" id="A0A086J697"/>
<proteinExistence type="predicted"/>
<dbReference type="VEuPathDB" id="ToxoDB:TGP89_422330"/>
<reference evidence="2 3" key="1">
    <citation type="submission" date="2014-03" db="EMBL/GenBank/DDBJ databases">
        <authorList>
            <person name="Sibley D."/>
            <person name="Venepally P."/>
            <person name="Karamycheva S."/>
            <person name="Hadjithomas M."/>
            <person name="Khan A."/>
            <person name="Brunk B."/>
            <person name="Roos D."/>
            <person name="Caler E."/>
            <person name="Lorenzi H."/>
        </authorList>
    </citation>
    <scope>NUCLEOTIDE SEQUENCE [LARGE SCALE GENOMIC DNA]</scope>
    <source>
        <strain evidence="3">p89</strain>
    </source>
</reference>
<keyword evidence="1" id="KW-1133">Transmembrane helix</keyword>
<evidence type="ECO:0000313" key="3">
    <source>
        <dbReference type="Proteomes" id="UP000028828"/>
    </source>
</evidence>
<gene>
    <name evidence="2" type="ORF">TGP89_422330</name>
</gene>
<name>A0A086J697_TOXGO</name>
<feature type="non-terminal residue" evidence="2">
    <location>
        <position position="86"/>
    </location>
</feature>
<evidence type="ECO:0000313" key="2">
    <source>
        <dbReference type="EMBL" id="KFG27665.1"/>
    </source>
</evidence>